<dbReference type="PRINTS" id="PR00413">
    <property type="entry name" value="HADHALOGNASE"/>
</dbReference>
<dbReference type="AlphaFoldDB" id="A0A7X9UC79"/>
<proteinExistence type="predicted"/>
<dbReference type="Gene3D" id="1.10.150.240">
    <property type="entry name" value="Putative phosphatase, domain 2"/>
    <property type="match status" value="1"/>
</dbReference>
<dbReference type="RefSeq" id="WP_169277473.1">
    <property type="nucleotide sequence ID" value="NZ_JABBCP010000003.1"/>
</dbReference>
<dbReference type="InterPro" id="IPR006439">
    <property type="entry name" value="HAD-SF_hydro_IA"/>
</dbReference>
<organism evidence="1 2">
    <name type="scientific">Collinsella acetigenes</name>
    <dbReference type="NCBI Taxonomy" id="2713419"/>
    <lineage>
        <taxon>Bacteria</taxon>
        <taxon>Bacillati</taxon>
        <taxon>Actinomycetota</taxon>
        <taxon>Coriobacteriia</taxon>
        <taxon>Coriobacteriales</taxon>
        <taxon>Coriobacteriaceae</taxon>
        <taxon>Collinsella</taxon>
    </lineage>
</organism>
<dbReference type="InterPro" id="IPR023214">
    <property type="entry name" value="HAD_sf"/>
</dbReference>
<comment type="caution">
    <text evidence="1">The sequence shown here is derived from an EMBL/GenBank/DDBJ whole genome shotgun (WGS) entry which is preliminary data.</text>
</comment>
<dbReference type="NCBIfam" id="TIGR01549">
    <property type="entry name" value="HAD-SF-IA-v1"/>
    <property type="match status" value="1"/>
</dbReference>
<dbReference type="PANTHER" id="PTHR43434">
    <property type="entry name" value="PHOSPHOGLYCOLATE PHOSPHATASE"/>
    <property type="match status" value="1"/>
</dbReference>
<keyword evidence="2" id="KW-1185">Reference proteome</keyword>
<dbReference type="Pfam" id="PF13419">
    <property type="entry name" value="HAD_2"/>
    <property type="match status" value="1"/>
</dbReference>
<dbReference type="PANTHER" id="PTHR43434:SF1">
    <property type="entry name" value="PHOSPHOGLYCOLATE PHOSPHATASE"/>
    <property type="match status" value="1"/>
</dbReference>
<dbReference type="InterPro" id="IPR036412">
    <property type="entry name" value="HAD-like_sf"/>
</dbReference>
<evidence type="ECO:0000313" key="1">
    <source>
        <dbReference type="EMBL" id="NMF55826.1"/>
    </source>
</evidence>
<dbReference type="GO" id="GO:0008967">
    <property type="term" value="F:phosphoglycolate phosphatase activity"/>
    <property type="evidence" value="ECO:0007669"/>
    <property type="project" value="TreeGrafter"/>
</dbReference>
<dbReference type="GO" id="GO:0006281">
    <property type="term" value="P:DNA repair"/>
    <property type="evidence" value="ECO:0007669"/>
    <property type="project" value="TreeGrafter"/>
</dbReference>
<reference evidence="1 2" key="1">
    <citation type="submission" date="2020-04" db="EMBL/GenBank/DDBJ databases">
        <title>Collinsella sp. KGMB02528 nov., an anaerobic actinobacterium isolated from human feces.</title>
        <authorList>
            <person name="Han K.-I."/>
            <person name="Eom M.K."/>
            <person name="Kim J.-S."/>
            <person name="Lee K.C."/>
            <person name="Suh M.K."/>
            <person name="Park S.-H."/>
            <person name="Lee J.H."/>
            <person name="Kang S.W."/>
            <person name="Park J.-E."/>
            <person name="Oh B.S."/>
            <person name="Yu S.Y."/>
            <person name="Choi S.-H."/>
            <person name="Lee D.H."/>
            <person name="Yoon H."/>
            <person name="Kim B.-Y."/>
            <person name="Lee J.H."/>
            <person name="Lee J.-S."/>
        </authorList>
    </citation>
    <scope>NUCLEOTIDE SEQUENCE [LARGE SCALE GENOMIC DNA]</scope>
    <source>
        <strain evidence="1 2">KGMB02528</strain>
    </source>
</reference>
<dbReference type="InterPro" id="IPR041492">
    <property type="entry name" value="HAD_2"/>
</dbReference>
<name>A0A7X9UC79_9ACTN</name>
<dbReference type="NCBIfam" id="TIGR01509">
    <property type="entry name" value="HAD-SF-IA-v3"/>
    <property type="match status" value="1"/>
</dbReference>
<dbReference type="InterPro" id="IPR023198">
    <property type="entry name" value="PGP-like_dom2"/>
</dbReference>
<gene>
    <name evidence="1" type="ORF">HF320_05740</name>
</gene>
<protein>
    <submittedName>
        <fullName evidence="1">HAD-IA family hydrolase</fullName>
    </submittedName>
</protein>
<dbReference type="SFLD" id="SFLDS00003">
    <property type="entry name" value="Haloacid_Dehalogenase"/>
    <property type="match status" value="1"/>
</dbReference>
<dbReference type="EMBL" id="JABBCP010000003">
    <property type="protein sequence ID" value="NMF55826.1"/>
    <property type="molecule type" value="Genomic_DNA"/>
</dbReference>
<keyword evidence="1" id="KW-0378">Hydrolase</keyword>
<dbReference type="GO" id="GO:0005829">
    <property type="term" value="C:cytosol"/>
    <property type="evidence" value="ECO:0007669"/>
    <property type="project" value="TreeGrafter"/>
</dbReference>
<dbReference type="SFLD" id="SFLDG01129">
    <property type="entry name" value="C1.5:_HAD__Beta-PGM__Phosphata"/>
    <property type="match status" value="1"/>
</dbReference>
<sequence length="220" mass="24287">MPITHVIFDMDGTLLNTLEDLAGAGNHVCELHGWPTFTVDAYRYKVGNGMLKLVERFMPAEYAGDSAMFGRTYHEFCAYYAQHKEDHTHVYPGINSMLERIKQAGVRTAVLTNKDHDAALPLAEKYFGARAFDLVQGRIDAFPPKPEAPITLHVMEQLGACAQETLYVGDSNVDVQTGHNAGIKVAGVTWGFRGREELEQAGADYVVDSAEELENLILGL</sequence>
<dbReference type="InterPro" id="IPR050155">
    <property type="entry name" value="HAD-like_hydrolase_sf"/>
</dbReference>
<dbReference type="Gene3D" id="3.40.50.1000">
    <property type="entry name" value="HAD superfamily/HAD-like"/>
    <property type="match status" value="1"/>
</dbReference>
<evidence type="ECO:0000313" key="2">
    <source>
        <dbReference type="Proteomes" id="UP000546970"/>
    </source>
</evidence>
<dbReference type="SUPFAM" id="SSF56784">
    <property type="entry name" value="HAD-like"/>
    <property type="match status" value="1"/>
</dbReference>
<dbReference type="Proteomes" id="UP000546970">
    <property type="component" value="Unassembled WGS sequence"/>
</dbReference>
<accession>A0A7X9UC79</accession>
<dbReference type="SFLD" id="SFLDG01135">
    <property type="entry name" value="C1.5.6:_HAD__Beta-PGM__Phospha"/>
    <property type="match status" value="1"/>
</dbReference>